<keyword evidence="4" id="KW-1185">Reference proteome</keyword>
<name>A0A3S5F2F9_SERRU</name>
<proteinExistence type="predicted"/>
<evidence type="ECO:0000313" key="3">
    <source>
        <dbReference type="Proteomes" id="UP000281904"/>
    </source>
</evidence>
<dbReference type="EMBL" id="LR134493">
    <property type="protein sequence ID" value="VEI70380.1"/>
    <property type="molecule type" value="Genomic_DNA"/>
</dbReference>
<gene>
    <name evidence="1" type="ORF">I5U13_22940</name>
    <name evidence="2" type="ORF">NCTC10036_03979</name>
</gene>
<accession>A0A3S5F2F9</accession>
<protein>
    <submittedName>
        <fullName evidence="2">Uncharacterized protein</fullName>
    </submittedName>
</protein>
<reference evidence="1 4" key="2">
    <citation type="submission" date="2020-11" db="EMBL/GenBank/DDBJ databases">
        <title>Enhanced detection system for hospital associated transmission using whole genome sequencing surveillance.</title>
        <authorList>
            <person name="Harrison L.H."/>
            <person name="Van Tyne D."/>
            <person name="Marsh J.W."/>
            <person name="Griffith M.P."/>
            <person name="Snyder D.J."/>
            <person name="Cooper V.S."/>
            <person name="Mustapha M."/>
        </authorList>
    </citation>
    <scope>NUCLEOTIDE SEQUENCE [LARGE SCALE GENOMIC DNA]</scope>
    <source>
        <strain evidence="1 4">SER00230</strain>
    </source>
</reference>
<sequence length="110" mass="11951">MSKRSTEDLISFISSGPMTYGFDAVVNMDAEKTNQLLENEYISRTNGNTLTDSIDVKFEAADIKAEIIGSDALSAAPSLRFERSCIAHSSTNGDQVENLVSKNAETDIVK</sequence>
<dbReference type="AlphaFoldDB" id="A0A3S5F2F9"/>
<evidence type="ECO:0000313" key="2">
    <source>
        <dbReference type="EMBL" id="VEI70380.1"/>
    </source>
</evidence>
<organism evidence="2 3">
    <name type="scientific">Serratia rubidaea</name>
    <name type="common">Serratia marinorubra</name>
    <dbReference type="NCBI Taxonomy" id="61652"/>
    <lineage>
        <taxon>Bacteria</taxon>
        <taxon>Pseudomonadati</taxon>
        <taxon>Pseudomonadota</taxon>
        <taxon>Gammaproteobacteria</taxon>
        <taxon>Enterobacterales</taxon>
        <taxon>Yersiniaceae</taxon>
        <taxon>Serratia</taxon>
    </lineage>
</organism>
<dbReference type="EMBL" id="JADULK010000019">
    <property type="protein sequence ID" value="MBH1932518.1"/>
    <property type="molecule type" value="Genomic_DNA"/>
</dbReference>
<dbReference type="Proteomes" id="UP000281904">
    <property type="component" value="Chromosome"/>
</dbReference>
<dbReference type="RefSeq" id="WP_126532635.1">
    <property type="nucleotide sequence ID" value="NZ_JADULK010000019.1"/>
</dbReference>
<evidence type="ECO:0000313" key="4">
    <source>
        <dbReference type="Proteomes" id="UP000624159"/>
    </source>
</evidence>
<dbReference type="Proteomes" id="UP000624159">
    <property type="component" value="Unassembled WGS sequence"/>
</dbReference>
<evidence type="ECO:0000313" key="1">
    <source>
        <dbReference type="EMBL" id="MBH1932518.1"/>
    </source>
</evidence>
<reference evidence="2 3" key="1">
    <citation type="submission" date="2018-12" db="EMBL/GenBank/DDBJ databases">
        <authorList>
            <consortium name="Pathogen Informatics"/>
        </authorList>
    </citation>
    <scope>NUCLEOTIDE SEQUENCE [LARGE SCALE GENOMIC DNA]</scope>
    <source>
        <strain evidence="2 3">NCTC10036</strain>
    </source>
</reference>